<dbReference type="CDD" id="cd16442">
    <property type="entry name" value="BPL"/>
    <property type="match status" value="1"/>
</dbReference>
<dbReference type="OrthoDB" id="9807064at2"/>
<dbReference type="Proteomes" id="UP000016540">
    <property type="component" value="Unassembled WGS sequence"/>
</dbReference>
<dbReference type="SUPFAM" id="SSF46785">
    <property type="entry name" value="Winged helix' DNA-binding domain"/>
    <property type="match status" value="1"/>
</dbReference>
<dbReference type="InterPro" id="IPR013196">
    <property type="entry name" value="HTH_11"/>
</dbReference>
<comment type="similarity">
    <text evidence="2">Belongs to the biotin--protein ligase family.</text>
</comment>
<dbReference type="InterPro" id="IPR036390">
    <property type="entry name" value="WH_DNA-bd_sf"/>
</dbReference>
<dbReference type="PANTHER" id="PTHR12835">
    <property type="entry name" value="BIOTIN PROTEIN LIGASE"/>
    <property type="match status" value="1"/>
</dbReference>
<keyword evidence="2" id="KW-0678">Repressor</keyword>
<dbReference type="PATRIC" id="fig|1318628.3.peg.3612"/>
<keyword evidence="2" id="KW-0805">Transcription regulation</keyword>
<dbReference type="eggNOG" id="COG1654">
    <property type="taxonomic scope" value="Bacteria"/>
</dbReference>
<feature type="domain" description="BPL/LPL catalytic" evidence="3">
    <location>
        <begin position="74"/>
        <end position="258"/>
    </location>
</feature>
<comment type="catalytic activity">
    <reaction evidence="2">
        <text>biotin + L-lysyl-[protein] + ATP = N(6)-biotinyl-L-lysyl-[protein] + AMP + diphosphate + H(+)</text>
        <dbReference type="Rhea" id="RHEA:11756"/>
        <dbReference type="Rhea" id="RHEA-COMP:9752"/>
        <dbReference type="Rhea" id="RHEA-COMP:10505"/>
        <dbReference type="ChEBI" id="CHEBI:15378"/>
        <dbReference type="ChEBI" id="CHEBI:29969"/>
        <dbReference type="ChEBI" id="CHEBI:30616"/>
        <dbReference type="ChEBI" id="CHEBI:33019"/>
        <dbReference type="ChEBI" id="CHEBI:57586"/>
        <dbReference type="ChEBI" id="CHEBI:83144"/>
        <dbReference type="ChEBI" id="CHEBI:456215"/>
        <dbReference type="EC" id="6.3.4.15"/>
    </reaction>
</comment>
<dbReference type="PROSITE" id="PS51733">
    <property type="entry name" value="BPL_LPL_CATALYTIC"/>
    <property type="match status" value="1"/>
</dbReference>
<keyword evidence="2" id="KW-0092">Biotin</keyword>
<dbReference type="Pfam" id="PF03099">
    <property type="entry name" value="BPL_LplA_LipB"/>
    <property type="match status" value="1"/>
</dbReference>
<dbReference type="HAMAP" id="MF_00978">
    <property type="entry name" value="Bifunct_BirA"/>
    <property type="match status" value="1"/>
</dbReference>
<dbReference type="GO" id="GO:0005737">
    <property type="term" value="C:cytoplasm"/>
    <property type="evidence" value="ECO:0007669"/>
    <property type="project" value="TreeGrafter"/>
</dbReference>
<proteinExistence type="inferred from homology"/>
<dbReference type="InterPro" id="IPR045864">
    <property type="entry name" value="aa-tRNA-synth_II/BPL/LPL"/>
</dbReference>
<keyword evidence="2" id="KW-0067">ATP-binding</keyword>
<dbReference type="Gene3D" id="1.10.10.10">
    <property type="entry name" value="Winged helix-like DNA-binding domain superfamily/Winged helix DNA-binding domain"/>
    <property type="match status" value="1"/>
</dbReference>
<protein>
    <recommendedName>
        <fullName evidence="2">Bifunctional ligase/repressor BirA</fullName>
    </recommendedName>
    <alternativeName>
        <fullName evidence="2">Biotin operon repressor</fullName>
    </alternativeName>
    <alternativeName>
        <fullName evidence="2">Biotin--[acetyl-CoA-carboxylase] ligase</fullName>
        <ecNumber evidence="2">6.3.4.15</ecNumber>
    </alternativeName>
    <alternativeName>
        <fullName evidence="2">Biotin--protein ligase</fullName>
    </alternativeName>
    <alternativeName>
        <fullName evidence="2">Biotin-[acetyl-CoA carboxylase] synthetase</fullName>
    </alternativeName>
</protein>
<dbReference type="PANTHER" id="PTHR12835:SF5">
    <property type="entry name" value="BIOTIN--PROTEIN LIGASE"/>
    <property type="match status" value="1"/>
</dbReference>
<dbReference type="EMBL" id="ASAD01000029">
    <property type="protein sequence ID" value="EON90569.1"/>
    <property type="molecule type" value="Genomic_DNA"/>
</dbReference>
<dbReference type="GO" id="GO:0003677">
    <property type="term" value="F:DNA binding"/>
    <property type="evidence" value="ECO:0007669"/>
    <property type="project" value="UniProtKB-UniRule"/>
</dbReference>
<evidence type="ECO:0000256" key="2">
    <source>
        <dbReference type="HAMAP-Rule" id="MF_00978"/>
    </source>
</evidence>
<keyword evidence="5" id="KW-1185">Reference proteome</keyword>
<dbReference type="eggNOG" id="COG0340">
    <property type="taxonomic scope" value="Bacteria"/>
</dbReference>
<keyword evidence="2" id="KW-0238">DNA-binding</keyword>
<dbReference type="NCBIfam" id="TIGR00121">
    <property type="entry name" value="birA_ligase"/>
    <property type="match status" value="1"/>
</dbReference>
<dbReference type="InterPro" id="IPR004143">
    <property type="entry name" value="BPL_LPL_catalytic"/>
</dbReference>
<keyword evidence="2" id="KW-0804">Transcription</keyword>
<dbReference type="Pfam" id="PF08279">
    <property type="entry name" value="HTH_11"/>
    <property type="match status" value="1"/>
</dbReference>
<evidence type="ECO:0000313" key="4">
    <source>
        <dbReference type="EMBL" id="EON90569.1"/>
    </source>
</evidence>
<comment type="function">
    <text evidence="2">Acts both as a biotin--[acetyl-CoA-carboxylase] ligase and a biotin-operon repressor. In the presence of ATP, BirA activates biotin to form the BirA-biotinyl-5'-adenylate (BirA-bio-5'-AMP or holoBirA) complex. HoloBirA can either transfer the biotinyl moiety to the biotin carboxyl carrier protein (BCCP) subunit of acetyl-CoA carboxylase, or bind to the biotin operator site and inhibit transcription of the operon.</text>
</comment>
<dbReference type="RefSeq" id="WP_012139870.1">
    <property type="nucleotide sequence ID" value="NZ_KE007309.1"/>
</dbReference>
<dbReference type="GO" id="GO:0006355">
    <property type="term" value="P:regulation of DNA-templated transcription"/>
    <property type="evidence" value="ECO:0007669"/>
    <property type="project" value="UniProtKB-UniRule"/>
</dbReference>
<evidence type="ECO:0000313" key="5">
    <source>
        <dbReference type="Proteomes" id="UP000016540"/>
    </source>
</evidence>
<dbReference type="GO" id="GO:0005524">
    <property type="term" value="F:ATP binding"/>
    <property type="evidence" value="ECO:0007669"/>
    <property type="project" value="UniProtKB-UniRule"/>
</dbReference>
<feature type="binding site" evidence="2">
    <location>
        <begin position="119"/>
        <end position="121"/>
    </location>
    <ligand>
        <name>biotin</name>
        <dbReference type="ChEBI" id="CHEBI:57586"/>
    </ligand>
</feature>
<dbReference type="SUPFAM" id="SSF50037">
    <property type="entry name" value="C-terminal domain of transcriptional repressors"/>
    <property type="match status" value="1"/>
</dbReference>
<evidence type="ECO:0000256" key="1">
    <source>
        <dbReference type="ARBA" id="ARBA00022598"/>
    </source>
</evidence>
<evidence type="ECO:0000259" key="3">
    <source>
        <dbReference type="PROSITE" id="PS51733"/>
    </source>
</evidence>
<dbReference type="InterPro" id="IPR008988">
    <property type="entry name" value="Transcriptional_repressor_C"/>
</dbReference>
<dbReference type="InterPro" id="IPR036388">
    <property type="entry name" value="WH-like_DNA-bd_sf"/>
</dbReference>
<feature type="DNA-binding region" description="H-T-H motif" evidence="2">
    <location>
        <begin position="18"/>
        <end position="37"/>
    </location>
</feature>
<feature type="binding site" evidence="2">
    <location>
        <position position="115"/>
    </location>
    <ligand>
        <name>biotin</name>
        <dbReference type="ChEBI" id="CHEBI:57586"/>
    </ligand>
</feature>
<accession>R8AW54</accession>
<organism evidence="4 5">
    <name type="scientific">Marinobacter lipolyticus SM19</name>
    <dbReference type="NCBI Taxonomy" id="1318628"/>
    <lineage>
        <taxon>Bacteria</taxon>
        <taxon>Pseudomonadati</taxon>
        <taxon>Pseudomonadota</taxon>
        <taxon>Gammaproteobacteria</taxon>
        <taxon>Pseudomonadales</taxon>
        <taxon>Marinobacteraceae</taxon>
        <taxon>Marinobacter</taxon>
    </lineage>
</organism>
<dbReference type="InterPro" id="IPR030855">
    <property type="entry name" value="Bifunct_BirA"/>
</dbReference>
<name>R8AW54_9GAMM</name>
<dbReference type="STRING" id="1318628.MARLIPOL_18090"/>
<dbReference type="InterPro" id="IPR004408">
    <property type="entry name" value="Biotin_CoA_COase_ligase"/>
</dbReference>
<comment type="caution">
    <text evidence="4">The sequence shown here is derived from an EMBL/GenBank/DDBJ whole genome shotgun (WGS) entry which is preliminary data.</text>
</comment>
<dbReference type="Gene3D" id="3.30.930.10">
    <property type="entry name" value="Bira Bifunctional Protein, Domain 2"/>
    <property type="match status" value="1"/>
</dbReference>
<dbReference type="AlphaFoldDB" id="R8AW54"/>
<gene>
    <name evidence="2" type="primary">birA</name>
    <name evidence="4" type="ORF">MARLIPOL_18090</name>
</gene>
<dbReference type="SUPFAM" id="SSF55681">
    <property type="entry name" value="Class II aaRS and biotin synthetases"/>
    <property type="match status" value="1"/>
</dbReference>
<dbReference type="Gene3D" id="2.30.30.100">
    <property type="match status" value="1"/>
</dbReference>
<feature type="binding site" evidence="2">
    <location>
        <position position="186"/>
    </location>
    <ligand>
        <name>biotin</name>
        <dbReference type="ChEBI" id="CHEBI:57586"/>
    </ligand>
</feature>
<dbReference type="HOGENOM" id="CLU_051096_4_0_6"/>
<keyword evidence="2" id="KW-0547">Nucleotide-binding</keyword>
<dbReference type="GO" id="GO:0004077">
    <property type="term" value="F:biotin--[biotin carboxyl-carrier protein] ligase activity"/>
    <property type="evidence" value="ECO:0007669"/>
    <property type="project" value="UniProtKB-UniRule"/>
</dbReference>
<feature type="binding site" evidence="2">
    <location>
        <begin position="90"/>
        <end position="92"/>
    </location>
    <ligand>
        <name>biotin</name>
        <dbReference type="ChEBI" id="CHEBI:57586"/>
    </ligand>
</feature>
<reference evidence="4 5" key="1">
    <citation type="journal article" date="2013" name="Genome Announc.">
        <title>Draft Genome Sequence of the Moderately Halophilic Bacterium Marinobacter lipolyticus Strain SM19.</title>
        <authorList>
            <person name="Papke R.T."/>
            <person name="de la Haba R.R."/>
            <person name="Infante-Dominguez C."/>
            <person name="Perez D."/>
            <person name="Sanchez-Porro C."/>
            <person name="Lapierre P."/>
            <person name="Ventosa A."/>
        </authorList>
    </citation>
    <scope>NUCLEOTIDE SEQUENCE [LARGE SCALE GENOMIC DNA]</scope>
    <source>
        <strain evidence="4 5">SM19</strain>
    </source>
</reference>
<dbReference type="EC" id="6.3.4.15" evidence="2"/>
<sequence>MKSRALISHLADGHVHSGESLASRLGISRTAIWKQVKRAADEGYEIETIRGKGYRLITAVDLLESKAILGSIPEPLRHRVRLEVREEVDSTNAEIIRHRPAPGAPEIPVCIADHQTAGRGRRGREWQSPRGQNLYLSLGLTFHGGFAMLDGLSLVLGVATAEALEVMGSGQVGLKWPNDIFLGNGKVAGILVELQGELEEGVVQVVAGIGLNVHMKQAEGVTQAWDSLSVASPGVDWARNELAASLIDSLVSAADEFADSGFAAFRERWQQRDIFAGKSLVASQGGLAGVGVGIDSSGNYLLETEDGVTAVRAGEISLRVQL</sequence>
<keyword evidence="1 2" id="KW-0436">Ligase</keyword>